<dbReference type="GO" id="GO:0005524">
    <property type="term" value="F:ATP binding"/>
    <property type="evidence" value="ECO:0007669"/>
    <property type="project" value="UniProtKB-UniRule"/>
</dbReference>
<evidence type="ECO:0000313" key="10">
    <source>
        <dbReference type="EMBL" id="GGF89860.1"/>
    </source>
</evidence>
<accession>A0A917CIS9</accession>
<dbReference type="Pfam" id="PF22811">
    <property type="entry name" value="Zn_ribbon_NrdR"/>
    <property type="match status" value="1"/>
</dbReference>
<evidence type="ECO:0000259" key="9">
    <source>
        <dbReference type="PROSITE" id="PS51161"/>
    </source>
</evidence>
<reference evidence="10" key="1">
    <citation type="journal article" date="2014" name="Int. J. Syst. Evol. Microbiol.">
        <title>Complete genome sequence of Corynebacterium casei LMG S-19264T (=DSM 44701T), isolated from a smear-ripened cheese.</title>
        <authorList>
            <consortium name="US DOE Joint Genome Institute (JGI-PGF)"/>
            <person name="Walter F."/>
            <person name="Albersmeier A."/>
            <person name="Kalinowski J."/>
            <person name="Ruckert C."/>
        </authorList>
    </citation>
    <scope>NUCLEOTIDE SEQUENCE</scope>
    <source>
        <strain evidence="10">CGMCC 1.12726</strain>
    </source>
</reference>
<keyword evidence="4 8" id="KW-0067">ATP-binding</keyword>
<evidence type="ECO:0000313" key="11">
    <source>
        <dbReference type="Proteomes" id="UP000632858"/>
    </source>
</evidence>
<dbReference type="EMBL" id="BMFO01000002">
    <property type="protein sequence ID" value="GGF89860.1"/>
    <property type="molecule type" value="Genomic_DNA"/>
</dbReference>
<dbReference type="InterPro" id="IPR055173">
    <property type="entry name" value="NrdR-like_N"/>
</dbReference>
<evidence type="ECO:0000256" key="1">
    <source>
        <dbReference type="ARBA" id="ARBA00022491"/>
    </source>
</evidence>
<comment type="similarity">
    <text evidence="8">Belongs to the NrdR family.</text>
</comment>
<dbReference type="AlphaFoldDB" id="A0A917CIS9"/>
<keyword evidence="8" id="KW-0479">Metal-binding</keyword>
<keyword evidence="11" id="KW-1185">Reference proteome</keyword>
<keyword evidence="1 8" id="KW-0678">Repressor</keyword>
<evidence type="ECO:0000256" key="4">
    <source>
        <dbReference type="ARBA" id="ARBA00022840"/>
    </source>
</evidence>
<keyword evidence="7 8" id="KW-0804">Transcription</keyword>
<proteinExistence type="inferred from homology"/>
<keyword evidence="6 8" id="KW-0238">DNA-binding</keyword>
<dbReference type="Proteomes" id="UP000632858">
    <property type="component" value="Unassembled WGS sequence"/>
</dbReference>
<dbReference type="NCBIfam" id="TIGR00244">
    <property type="entry name" value="transcriptional regulator NrdR"/>
    <property type="match status" value="1"/>
</dbReference>
<keyword evidence="2 8" id="KW-0547">Nucleotide-binding</keyword>
<dbReference type="PANTHER" id="PTHR30455">
    <property type="entry name" value="TRANSCRIPTIONAL REPRESSOR NRDR"/>
    <property type="match status" value="1"/>
</dbReference>
<evidence type="ECO:0000256" key="5">
    <source>
        <dbReference type="ARBA" id="ARBA00023015"/>
    </source>
</evidence>
<dbReference type="PROSITE" id="PS51161">
    <property type="entry name" value="ATP_CONE"/>
    <property type="match status" value="1"/>
</dbReference>
<dbReference type="GO" id="GO:0045892">
    <property type="term" value="P:negative regulation of DNA-templated transcription"/>
    <property type="evidence" value="ECO:0007669"/>
    <property type="project" value="UniProtKB-UniRule"/>
</dbReference>
<keyword evidence="8" id="KW-0862">Zinc</keyword>
<feature type="zinc finger region" evidence="8">
    <location>
        <begin position="3"/>
        <end position="34"/>
    </location>
</feature>
<keyword evidence="5 8" id="KW-0805">Transcription regulation</keyword>
<dbReference type="InterPro" id="IPR003796">
    <property type="entry name" value="RNR_NrdR-like"/>
</dbReference>
<dbReference type="RefSeq" id="WP_188448354.1">
    <property type="nucleotide sequence ID" value="NZ_BMFO01000002.1"/>
</dbReference>
<sequence length="168" mass="19530">MHCPFCQHDDTRVIDTRVVEEGMAIRRRRECGQCGERFNTYESADLKMPTLIKSNGRREAFEERKLRTSFERAVQKRPVTGEQIDAAVHSIMHRLLRHTDREIASRQLGILVMDELKKIDQVAYVRFASVYRKFQDVEEFREEIARLERDLPGLAEGQLPLLGDAAKS</sequence>
<keyword evidence="3 8" id="KW-0863">Zinc-finger</keyword>
<evidence type="ECO:0000256" key="7">
    <source>
        <dbReference type="ARBA" id="ARBA00023163"/>
    </source>
</evidence>
<dbReference type="PANTHER" id="PTHR30455:SF2">
    <property type="entry name" value="TRANSCRIPTIONAL REPRESSOR NRDR"/>
    <property type="match status" value="1"/>
</dbReference>
<dbReference type="GO" id="GO:0003677">
    <property type="term" value="F:DNA binding"/>
    <property type="evidence" value="ECO:0007669"/>
    <property type="project" value="UniProtKB-KW"/>
</dbReference>
<protein>
    <recommendedName>
        <fullName evidence="8">Transcriptional repressor NrdR</fullName>
    </recommendedName>
</protein>
<gene>
    <name evidence="8 10" type="primary">nrdR</name>
    <name evidence="10" type="ORF">GCM10010960_09580</name>
</gene>
<evidence type="ECO:0000256" key="8">
    <source>
        <dbReference type="HAMAP-Rule" id="MF_00440"/>
    </source>
</evidence>
<comment type="caution">
    <text evidence="10">The sequence shown here is derived from an EMBL/GenBank/DDBJ whole genome shotgun (WGS) entry which is preliminary data.</text>
</comment>
<dbReference type="Pfam" id="PF03477">
    <property type="entry name" value="ATP-cone"/>
    <property type="match status" value="1"/>
</dbReference>
<evidence type="ECO:0000256" key="2">
    <source>
        <dbReference type="ARBA" id="ARBA00022741"/>
    </source>
</evidence>
<dbReference type="GO" id="GO:0008270">
    <property type="term" value="F:zinc ion binding"/>
    <property type="evidence" value="ECO:0007669"/>
    <property type="project" value="UniProtKB-UniRule"/>
</dbReference>
<dbReference type="HAMAP" id="MF_00440">
    <property type="entry name" value="NrdR"/>
    <property type="match status" value="1"/>
</dbReference>
<dbReference type="InterPro" id="IPR005144">
    <property type="entry name" value="ATP-cone_dom"/>
</dbReference>
<comment type="cofactor">
    <cofactor evidence="8">
        <name>Zn(2+)</name>
        <dbReference type="ChEBI" id="CHEBI:29105"/>
    </cofactor>
    <text evidence="8">Binds 1 zinc ion.</text>
</comment>
<evidence type="ECO:0000256" key="3">
    <source>
        <dbReference type="ARBA" id="ARBA00022771"/>
    </source>
</evidence>
<reference evidence="10" key="2">
    <citation type="submission" date="2020-09" db="EMBL/GenBank/DDBJ databases">
        <authorList>
            <person name="Sun Q."/>
            <person name="Zhou Y."/>
        </authorList>
    </citation>
    <scope>NUCLEOTIDE SEQUENCE</scope>
    <source>
        <strain evidence="10">CGMCC 1.12726</strain>
    </source>
</reference>
<evidence type="ECO:0000256" key="6">
    <source>
        <dbReference type="ARBA" id="ARBA00023125"/>
    </source>
</evidence>
<comment type="function">
    <text evidence="8">Negatively regulates transcription of bacterial ribonucleotide reductase nrd genes and operons by binding to NrdR-boxes.</text>
</comment>
<name>A0A917CIS9_9GAMM</name>
<feature type="domain" description="ATP-cone" evidence="9">
    <location>
        <begin position="49"/>
        <end position="139"/>
    </location>
</feature>
<organism evidence="10 11">
    <name type="scientific">Arenimonas maotaiensis</name>
    <dbReference type="NCBI Taxonomy" id="1446479"/>
    <lineage>
        <taxon>Bacteria</taxon>
        <taxon>Pseudomonadati</taxon>
        <taxon>Pseudomonadota</taxon>
        <taxon>Gammaproteobacteria</taxon>
        <taxon>Lysobacterales</taxon>
        <taxon>Lysobacteraceae</taxon>
        <taxon>Arenimonas</taxon>
    </lineage>
</organism>